<comment type="similarity">
    <text evidence="1">Belongs to the IF-3 family.</text>
</comment>
<dbReference type="InterPro" id="IPR036788">
    <property type="entry name" value="T_IF-3_C_sf"/>
</dbReference>
<dbReference type="GO" id="GO:0005739">
    <property type="term" value="C:mitochondrion"/>
    <property type="evidence" value="ECO:0007669"/>
    <property type="project" value="TreeGrafter"/>
</dbReference>
<evidence type="ECO:0000256" key="1">
    <source>
        <dbReference type="ARBA" id="ARBA00005439"/>
    </source>
</evidence>
<dbReference type="AlphaFoldDB" id="A0A177A3B4"/>
<dbReference type="EMBL" id="KV441408">
    <property type="protein sequence ID" value="OAF55573.1"/>
    <property type="molecule type" value="Genomic_DNA"/>
</dbReference>
<dbReference type="GeneID" id="36290721"/>
<dbReference type="VEuPathDB" id="FungiDB:GMDG_01789"/>
<dbReference type="GO" id="GO:0003743">
    <property type="term" value="F:translation initiation factor activity"/>
    <property type="evidence" value="ECO:0007669"/>
    <property type="project" value="UniProtKB-KW"/>
</dbReference>
<evidence type="ECO:0008006" key="6">
    <source>
        <dbReference type="Google" id="ProtNLM"/>
    </source>
</evidence>
<dbReference type="InterPro" id="IPR001288">
    <property type="entry name" value="Translation_initiation_fac_3"/>
</dbReference>
<keyword evidence="3" id="KW-0648">Protein biosynthesis</keyword>
<evidence type="ECO:0000256" key="2">
    <source>
        <dbReference type="ARBA" id="ARBA00022540"/>
    </source>
</evidence>
<feature type="region of interest" description="Disordered" evidence="4">
    <location>
        <begin position="129"/>
        <end position="162"/>
    </location>
</feature>
<dbReference type="GO" id="GO:0043022">
    <property type="term" value="F:ribosome binding"/>
    <property type="evidence" value="ECO:0007669"/>
    <property type="project" value="TreeGrafter"/>
</dbReference>
<keyword evidence="2" id="KW-0396">Initiation factor</keyword>
<dbReference type="Proteomes" id="UP000077154">
    <property type="component" value="Unassembled WGS sequence"/>
</dbReference>
<dbReference type="Gene3D" id="3.30.110.10">
    <property type="entry name" value="Translation initiation factor 3 (IF-3), C-terminal domain"/>
    <property type="match status" value="1"/>
</dbReference>
<feature type="compositionally biased region" description="Low complexity" evidence="4">
    <location>
        <begin position="144"/>
        <end position="161"/>
    </location>
</feature>
<gene>
    <name evidence="5" type="ORF">VC83_07677</name>
</gene>
<dbReference type="GO" id="GO:0070124">
    <property type="term" value="P:mitochondrial translational initiation"/>
    <property type="evidence" value="ECO:0007669"/>
    <property type="project" value="TreeGrafter"/>
</dbReference>
<dbReference type="SUPFAM" id="SSF55200">
    <property type="entry name" value="Translation initiation factor IF3, C-terminal domain"/>
    <property type="match status" value="1"/>
</dbReference>
<organism evidence="5">
    <name type="scientific">Pseudogymnoascus destructans</name>
    <dbReference type="NCBI Taxonomy" id="655981"/>
    <lineage>
        <taxon>Eukaryota</taxon>
        <taxon>Fungi</taxon>
        <taxon>Dikarya</taxon>
        <taxon>Ascomycota</taxon>
        <taxon>Pezizomycotina</taxon>
        <taxon>Leotiomycetes</taxon>
        <taxon>Thelebolales</taxon>
        <taxon>Thelebolaceae</taxon>
        <taxon>Pseudogymnoascus</taxon>
    </lineage>
</organism>
<accession>A0A177A3B4</accession>
<dbReference type="PANTHER" id="PTHR10938">
    <property type="entry name" value="TRANSLATION INITIATION FACTOR IF-3"/>
    <property type="match status" value="1"/>
</dbReference>
<sequence>MYQPCFYTNKPPMTPPTDSRQLHLPSIPRMRNPRCTFSAVAALHRVFILPASRPLLSQFGPQLRPSPLTKSTTSALFQNRGYASALPRDEQIAKQNFPFVHLVDEAGKLSPPQRVADVLATLDRKTQSLHTVALPPPRLRSRWEAPPEAAPSSEEGSGRAAPEIPVCKIITKEAAAKPTKSVKKKAANPSATVKTLELNWAIDPHDLEHRLKRMREFLEKGYRVDVVLVGKRKKRKATPEEAGGVGEVEGAREWKAMEGNVGGVVTVYLEGKAKKVEE</sequence>
<dbReference type="GO" id="GO:0032790">
    <property type="term" value="P:ribosome disassembly"/>
    <property type="evidence" value="ECO:0007669"/>
    <property type="project" value="TreeGrafter"/>
</dbReference>
<dbReference type="OrthoDB" id="21573at2759"/>
<reference evidence="5" key="1">
    <citation type="submission" date="2016-03" db="EMBL/GenBank/DDBJ databases">
        <title>Updated assembly of Pseudogymnoascus destructans, the fungus causing white-nose syndrome of bats.</title>
        <authorList>
            <person name="Palmer J.M."/>
            <person name="Drees K.P."/>
            <person name="Foster J.T."/>
            <person name="Lindner D.L."/>
        </authorList>
    </citation>
    <scope>NUCLEOTIDE SEQUENCE [LARGE SCALE GENOMIC DNA]</scope>
    <source>
        <strain evidence="5">20631-21</strain>
    </source>
</reference>
<proteinExistence type="inferred from homology"/>
<name>A0A177A3B4_9PEZI</name>
<protein>
    <recommendedName>
        <fullName evidence="6">Translation initiation factor 3 N-terminal domain-containing protein</fullName>
    </recommendedName>
</protein>
<evidence type="ECO:0000313" key="5">
    <source>
        <dbReference type="EMBL" id="OAF55573.1"/>
    </source>
</evidence>
<dbReference type="RefSeq" id="XP_024320873.1">
    <property type="nucleotide sequence ID" value="XM_024471243.1"/>
</dbReference>
<evidence type="ECO:0000256" key="3">
    <source>
        <dbReference type="ARBA" id="ARBA00022917"/>
    </source>
</evidence>
<dbReference type="PANTHER" id="PTHR10938:SF0">
    <property type="entry name" value="TRANSLATION INITIATION FACTOR IF-3, MITOCHONDRIAL"/>
    <property type="match status" value="1"/>
</dbReference>
<evidence type="ECO:0000256" key="4">
    <source>
        <dbReference type="SAM" id="MobiDB-lite"/>
    </source>
</evidence>